<keyword evidence="4 12" id="KW-0812">Transmembrane</keyword>
<keyword evidence="7 12" id="KW-1133">Transmembrane helix</keyword>
<evidence type="ECO:0000313" key="13">
    <source>
        <dbReference type="EMBL" id="CCK69272.1"/>
    </source>
</evidence>
<dbReference type="OrthoDB" id="10261039at2759"/>
<keyword evidence="14" id="KW-1185">Reference proteome</keyword>
<dbReference type="GO" id="GO:0030061">
    <property type="term" value="C:mitochondrial crista"/>
    <property type="evidence" value="ECO:0007669"/>
    <property type="project" value="EnsemblFungi"/>
</dbReference>
<dbReference type="PANTHER" id="PTHR15415">
    <property type="entry name" value="MITOFILIN"/>
    <property type="match status" value="1"/>
</dbReference>
<evidence type="ECO:0000256" key="2">
    <source>
        <dbReference type="ARBA" id="ARBA00010877"/>
    </source>
</evidence>
<organism evidence="13 14">
    <name type="scientific">Huiozyma naganishii (strain ATCC MYA-139 / BCRC 22969 / CBS 8797 / KCTC 17520 / NBRC 10181 / NCYC 3082 / Yp74L-3)</name>
    <name type="common">Yeast</name>
    <name type="synonym">Kazachstania naganishii</name>
    <dbReference type="NCBI Taxonomy" id="1071383"/>
    <lineage>
        <taxon>Eukaryota</taxon>
        <taxon>Fungi</taxon>
        <taxon>Dikarya</taxon>
        <taxon>Ascomycota</taxon>
        <taxon>Saccharomycotina</taxon>
        <taxon>Saccharomycetes</taxon>
        <taxon>Saccharomycetales</taxon>
        <taxon>Saccharomycetaceae</taxon>
        <taxon>Huiozyma</taxon>
    </lineage>
</organism>
<evidence type="ECO:0000256" key="11">
    <source>
        <dbReference type="ARBA" id="ARBA00025571"/>
    </source>
</evidence>
<evidence type="ECO:0000256" key="9">
    <source>
        <dbReference type="ARBA" id="ARBA00023128"/>
    </source>
</evidence>
<dbReference type="OMA" id="DYATDAY"/>
<evidence type="ECO:0000256" key="7">
    <source>
        <dbReference type="ARBA" id="ARBA00022989"/>
    </source>
</evidence>
<evidence type="ECO:0000256" key="3">
    <source>
        <dbReference type="ARBA" id="ARBA00018116"/>
    </source>
</evidence>
<reference evidence="13 14" key="1">
    <citation type="journal article" date="2011" name="Proc. Natl. Acad. Sci. U.S.A.">
        <title>Evolutionary erosion of yeast sex chromosomes by mating-type switching accidents.</title>
        <authorList>
            <person name="Gordon J.L."/>
            <person name="Armisen D."/>
            <person name="Proux-Wera E."/>
            <person name="Oheigeartaigh S.S."/>
            <person name="Byrne K.P."/>
            <person name="Wolfe K.H."/>
        </authorList>
    </citation>
    <scope>NUCLEOTIDE SEQUENCE [LARGE SCALE GENOMIC DNA]</scope>
    <source>
        <strain evidence="14">ATCC MYA-139 / BCRC 22969 / CBS 8797 / CCRC 22969 / KCTC 17520 / NBRC 10181 / NCYC 3082</strain>
    </source>
</reference>
<dbReference type="KEGG" id="kng:KNAG_0C01590"/>
<keyword evidence="8" id="KW-0175">Coiled coil</keyword>
<dbReference type="eggNOG" id="KOG1854">
    <property type="taxonomic scope" value="Eukaryota"/>
</dbReference>
<dbReference type="GO" id="GO:0042407">
    <property type="term" value="P:cristae formation"/>
    <property type="evidence" value="ECO:0007669"/>
    <property type="project" value="EnsemblFungi"/>
</dbReference>
<comment type="subunit">
    <text evidence="12">Component of the mitochondrial contact site and cristae organizing system (MICOS) complex.</text>
</comment>
<evidence type="ECO:0000256" key="6">
    <source>
        <dbReference type="ARBA" id="ARBA00022946"/>
    </source>
</evidence>
<dbReference type="EMBL" id="HE978316">
    <property type="protein sequence ID" value="CCK69272.1"/>
    <property type="molecule type" value="Genomic_DNA"/>
</dbReference>
<comment type="similarity">
    <text evidence="2 12">Belongs to the MICOS complex subunit Mic60 family.</text>
</comment>
<dbReference type="GO" id="GO:0044284">
    <property type="term" value="C:mitochondrial crista junction"/>
    <property type="evidence" value="ECO:0007669"/>
    <property type="project" value="EnsemblFungi"/>
</dbReference>
<evidence type="ECO:0000256" key="12">
    <source>
        <dbReference type="RuleBase" id="RU363000"/>
    </source>
</evidence>
<reference evidence="14" key="2">
    <citation type="submission" date="2012-08" db="EMBL/GenBank/DDBJ databases">
        <title>Genome sequence of Kazachstania naganishii.</title>
        <authorList>
            <person name="Gordon J.L."/>
            <person name="Armisen D."/>
            <person name="Proux-Wera E."/>
            <person name="OhEigeartaigh S.S."/>
            <person name="Byrne K.P."/>
            <person name="Wolfe K.H."/>
        </authorList>
    </citation>
    <scope>NUCLEOTIDE SEQUENCE [LARGE SCALE GENOMIC DNA]</scope>
    <source>
        <strain evidence="14">ATCC MYA-139 / BCRC 22969 / CBS 8797 / CCRC 22969 / KCTC 17520 / NBRC 10181 / NCYC 3082</strain>
    </source>
</reference>
<gene>
    <name evidence="13" type="primary">KNAG0C01590</name>
    <name evidence="13" type="ordered locus">KNAG_0C01590</name>
</gene>
<evidence type="ECO:0000256" key="10">
    <source>
        <dbReference type="ARBA" id="ARBA00023136"/>
    </source>
</evidence>
<dbReference type="PANTHER" id="PTHR15415:SF7">
    <property type="entry name" value="MICOS COMPLEX SUBUNIT MIC60"/>
    <property type="match status" value="1"/>
</dbReference>
<dbReference type="GO" id="GO:0045041">
    <property type="term" value="P:protein import into mitochondrial intermembrane space"/>
    <property type="evidence" value="ECO:0007669"/>
    <property type="project" value="EnsemblFungi"/>
</dbReference>
<evidence type="ECO:0000313" key="14">
    <source>
        <dbReference type="Proteomes" id="UP000006310"/>
    </source>
</evidence>
<comment type="function">
    <text evidence="11">Component of the MICOS complex, a large protein complex of the mitochondrial inner membrane that plays crucial roles in the maintenance of crista junctions, inner membrane architecture, and formation of contact sites to the outer membrane. Plays a role in keeping cristae membranes connected to the inner boundary membrane. Also promotes protein import via the mitochondrial intermembrane space assembly (MIA) pathway.</text>
</comment>
<keyword evidence="5 12" id="KW-0999">Mitochondrion inner membrane</keyword>
<sequence length="541" mass="60641">MMKTSIPRNSIATVSKRVRYSTINTGVVTNESEKSHKFRNTCLLLGVSILSVYGGGVLLSERNGQFGNFFVNRVPYGESAIKLYENRGDLNLDPSRVWERLKDKYSSFITGRTVGIPVYRPESPEKTQRPVPEKPAKRSLDLSMFDGVENIDDPRLKEVAKNMNAVIAMLNVHDIPLKTKEKNELSQVIEGLFSHLTELDSELDKNIDSRVISGTEDRLKELDNKFAGEVEAKTSEIRAKYDEKFNQFKEALEERAAETLATGLKANEDKLKSKHANEIAFLSITQVEEFNKIITSKLERERNGKLENLLELDYRVNQFATILDSLNQRLMRDTAITELFSLVSKMKGKLASLDSYSIDIGSQAQHLDMIASILSSTSKKCKCCSSAGNSGDHKNCRCNSKKKSPQLLDVAISELLAITTDEKVLSNEQLYNRWSLLEKDFKTASLLPPNAGILGHLTAKVMSFLLFTKKGVSAEENDMDAVFSKIQSEIGMSDLKSAVEDVVQLQGWPRVLCDEWIKAARRKLEAESLLDVLEAELKTIA</sequence>
<evidence type="ECO:0000256" key="8">
    <source>
        <dbReference type="ARBA" id="ARBA00023054"/>
    </source>
</evidence>
<dbReference type="GO" id="GO:0008289">
    <property type="term" value="F:lipid binding"/>
    <property type="evidence" value="ECO:0007669"/>
    <property type="project" value="EnsemblFungi"/>
</dbReference>
<dbReference type="AlphaFoldDB" id="J7RW99"/>
<protein>
    <recommendedName>
        <fullName evidence="3 12">MICOS complex subunit MIC60</fullName>
    </recommendedName>
    <alternativeName>
        <fullName evidence="12">Mitofilin</fullName>
    </alternativeName>
</protein>
<feature type="transmembrane region" description="Helical" evidence="12">
    <location>
        <begin position="42"/>
        <end position="60"/>
    </location>
</feature>
<evidence type="ECO:0000256" key="1">
    <source>
        <dbReference type="ARBA" id="ARBA00004434"/>
    </source>
</evidence>
<dbReference type="Proteomes" id="UP000006310">
    <property type="component" value="Chromosome 3"/>
</dbReference>
<keyword evidence="9 12" id="KW-0496">Mitochondrion</keyword>
<evidence type="ECO:0000256" key="5">
    <source>
        <dbReference type="ARBA" id="ARBA00022792"/>
    </source>
</evidence>
<dbReference type="GeneID" id="34524952"/>
<dbReference type="HOGENOM" id="CLU_008024_2_0_1"/>
<dbReference type="InterPro" id="IPR019133">
    <property type="entry name" value="MIC60"/>
</dbReference>
<name>J7RW99_HUIN7</name>
<evidence type="ECO:0000256" key="4">
    <source>
        <dbReference type="ARBA" id="ARBA00022692"/>
    </source>
</evidence>
<accession>J7RW99</accession>
<dbReference type="RefSeq" id="XP_022463518.1">
    <property type="nucleotide sequence ID" value="XM_022606865.1"/>
</dbReference>
<keyword evidence="10 12" id="KW-0472">Membrane</keyword>
<comment type="subcellular location">
    <subcellularLocation>
        <location evidence="1 12">Mitochondrion inner membrane</location>
        <topology evidence="1 12">Single-pass membrane protein</topology>
    </subcellularLocation>
</comment>
<dbReference type="GO" id="GO:0097753">
    <property type="term" value="P:membrane bending"/>
    <property type="evidence" value="ECO:0007669"/>
    <property type="project" value="EnsemblFungi"/>
</dbReference>
<proteinExistence type="inferred from homology"/>
<keyword evidence="6" id="KW-0809">Transit peptide</keyword>
<dbReference type="STRING" id="1071383.J7RW99"/>
<dbReference type="GO" id="GO:0061617">
    <property type="term" value="C:MICOS complex"/>
    <property type="evidence" value="ECO:0007669"/>
    <property type="project" value="EnsemblFungi"/>
</dbReference>
<dbReference type="Pfam" id="PF09731">
    <property type="entry name" value="Mitofilin"/>
    <property type="match status" value="1"/>
</dbReference>